<dbReference type="SFLD" id="SFLDG01212">
    <property type="entry name" value="Phytoene_synthase_like"/>
    <property type="match status" value="1"/>
</dbReference>
<dbReference type="InterPro" id="IPR002060">
    <property type="entry name" value="Squ/phyt_synthse"/>
</dbReference>
<protein>
    <submittedName>
        <fullName evidence="6">Phytoene synthase</fullName>
    </submittedName>
</protein>
<dbReference type="SFLD" id="SFLDG01018">
    <property type="entry name" value="Squalene/Phytoene_Synthase_Lik"/>
    <property type="match status" value="1"/>
</dbReference>
<dbReference type="GO" id="GO:0004311">
    <property type="term" value="F:geranylgeranyl diphosphate synthase activity"/>
    <property type="evidence" value="ECO:0007669"/>
    <property type="project" value="InterPro"/>
</dbReference>
<dbReference type="EMBL" id="QXDF01000001">
    <property type="protein sequence ID" value="RIA56258.1"/>
    <property type="molecule type" value="Genomic_DNA"/>
</dbReference>
<dbReference type="GO" id="GO:0016117">
    <property type="term" value="P:carotenoid biosynthetic process"/>
    <property type="evidence" value="ECO:0007669"/>
    <property type="project" value="UniProtKB-KW"/>
</dbReference>
<comment type="cofactor">
    <cofactor evidence="5">
        <name>ATP</name>
        <dbReference type="ChEBI" id="CHEBI:30616"/>
    </cofactor>
</comment>
<dbReference type="InterPro" id="IPR019845">
    <property type="entry name" value="Squalene/phytoene_synthase_CS"/>
</dbReference>
<evidence type="ECO:0000256" key="4">
    <source>
        <dbReference type="ARBA" id="ARBA00022746"/>
    </source>
</evidence>
<sequence>MTLMPRDPIVRESKTRIERGSKSFAAAAKLFPRETRHDAYMLYAWCRYCDDRIDGQDFGFRANGGGASACAQCLAELREKTEAALNGEAEEPVFEALARVAAKHDIPARHPLELLDGFAMDVEGRHYETIEDTLDYCYHVAGVVGVMMAMIMGVRDRPTLLRACDLGLGFQLTNIARDVIEDAQDGRVYLPAEWLAEAGVPQDRVADPAYRAQVAGIVGRLLDLADAYYVSARQGIAELPLRSAWTIAAASRIYRAIGRDVQALGPQAWDRRVSTSRARKLGSLGLGGLDALGVHALAAIRPVRPRDGLWTKPSLVESDEHA</sequence>
<comment type="similarity">
    <text evidence="2">Belongs to the phytoene/squalene synthase family.</text>
</comment>
<dbReference type="GO" id="GO:0051996">
    <property type="term" value="F:squalene synthase [NAD(P)H] activity"/>
    <property type="evidence" value="ECO:0007669"/>
    <property type="project" value="InterPro"/>
</dbReference>
<evidence type="ECO:0000256" key="1">
    <source>
        <dbReference type="ARBA" id="ARBA00004684"/>
    </source>
</evidence>
<evidence type="ECO:0000256" key="3">
    <source>
        <dbReference type="ARBA" id="ARBA00022679"/>
    </source>
</evidence>
<dbReference type="RefSeq" id="WP_210209161.1">
    <property type="nucleotide sequence ID" value="NZ_QXDF01000001.1"/>
</dbReference>
<organism evidence="6 7">
    <name type="scientific">Dichotomicrobium thermohalophilum</name>
    <dbReference type="NCBI Taxonomy" id="933063"/>
    <lineage>
        <taxon>Bacteria</taxon>
        <taxon>Pseudomonadati</taxon>
        <taxon>Pseudomonadota</taxon>
        <taxon>Alphaproteobacteria</taxon>
        <taxon>Hyphomicrobiales</taxon>
        <taxon>Hyphomicrobiaceae</taxon>
        <taxon>Dichotomicrobium</taxon>
    </lineage>
</organism>
<dbReference type="AlphaFoldDB" id="A0A397Q5C8"/>
<evidence type="ECO:0000313" key="6">
    <source>
        <dbReference type="EMBL" id="RIA56258.1"/>
    </source>
</evidence>
<evidence type="ECO:0000313" key="7">
    <source>
        <dbReference type="Proteomes" id="UP000266273"/>
    </source>
</evidence>
<evidence type="ECO:0000256" key="2">
    <source>
        <dbReference type="ARBA" id="ARBA00006251"/>
    </source>
</evidence>
<dbReference type="CDD" id="cd00683">
    <property type="entry name" value="Trans_IPPS_HH"/>
    <property type="match status" value="1"/>
</dbReference>
<keyword evidence="3" id="KW-0808">Transferase</keyword>
<dbReference type="PROSITE" id="PS01045">
    <property type="entry name" value="SQUALEN_PHYTOEN_SYN_2"/>
    <property type="match status" value="1"/>
</dbReference>
<keyword evidence="7" id="KW-1185">Reference proteome</keyword>
<name>A0A397Q5C8_9HYPH</name>
<proteinExistence type="inferred from homology"/>
<comment type="caution">
    <text evidence="6">The sequence shown here is derived from an EMBL/GenBank/DDBJ whole genome shotgun (WGS) entry which is preliminary data.</text>
</comment>
<dbReference type="Pfam" id="PF00494">
    <property type="entry name" value="SQS_PSY"/>
    <property type="match status" value="1"/>
</dbReference>
<dbReference type="InterPro" id="IPR008949">
    <property type="entry name" value="Isoprenoid_synthase_dom_sf"/>
</dbReference>
<keyword evidence="4" id="KW-0125">Carotenoid biosynthesis</keyword>
<dbReference type="FunFam" id="1.10.600.10:FF:000020">
    <property type="entry name" value="Phytoene synthase"/>
    <property type="match status" value="1"/>
</dbReference>
<accession>A0A397Q5C8</accession>
<comment type="pathway">
    <text evidence="1">Carotenoid biosynthesis; phytoene biosynthesis.</text>
</comment>
<gene>
    <name evidence="6" type="ORF">BXY53_1361</name>
</gene>
<dbReference type="PROSITE" id="PS01044">
    <property type="entry name" value="SQUALEN_PHYTOEN_SYN_1"/>
    <property type="match status" value="1"/>
</dbReference>
<dbReference type="InterPro" id="IPR033904">
    <property type="entry name" value="Trans_IPPS_HH"/>
</dbReference>
<dbReference type="SFLD" id="SFLDS00005">
    <property type="entry name" value="Isoprenoid_Synthase_Type_I"/>
    <property type="match status" value="1"/>
</dbReference>
<dbReference type="SUPFAM" id="SSF48576">
    <property type="entry name" value="Terpenoid synthases"/>
    <property type="match status" value="1"/>
</dbReference>
<dbReference type="Proteomes" id="UP000266273">
    <property type="component" value="Unassembled WGS sequence"/>
</dbReference>
<dbReference type="Gene3D" id="1.10.600.10">
    <property type="entry name" value="Farnesyl Diphosphate Synthase"/>
    <property type="match status" value="1"/>
</dbReference>
<reference evidence="6 7" key="1">
    <citation type="submission" date="2018-08" db="EMBL/GenBank/DDBJ databases">
        <title>Genomic Encyclopedia of Archaeal and Bacterial Type Strains, Phase II (KMG-II): from individual species to whole genera.</title>
        <authorList>
            <person name="Goeker M."/>
        </authorList>
    </citation>
    <scope>NUCLEOTIDE SEQUENCE [LARGE SCALE GENOMIC DNA]</scope>
    <source>
        <strain evidence="6 7">DSM 5002</strain>
    </source>
</reference>
<dbReference type="PANTHER" id="PTHR31480">
    <property type="entry name" value="BIFUNCTIONAL LYCOPENE CYCLASE/PHYTOENE SYNTHASE"/>
    <property type="match status" value="1"/>
</dbReference>
<evidence type="ECO:0000256" key="5">
    <source>
        <dbReference type="ARBA" id="ARBA00053028"/>
    </source>
</evidence>
<dbReference type="InterPro" id="IPR044843">
    <property type="entry name" value="Trans_IPPS_bact-type"/>
</dbReference>